<evidence type="ECO:0000259" key="3">
    <source>
        <dbReference type="Pfam" id="PF01494"/>
    </source>
</evidence>
<evidence type="ECO:0000256" key="2">
    <source>
        <dbReference type="SAM" id="MobiDB-lite"/>
    </source>
</evidence>
<dbReference type="RefSeq" id="WP_344652745.1">
    <property type="nucleotide sequence ID" value="NZ_BAAAGX010000028.1"/>
</dbReference>
<dbReference type="InterPro" id="IPR050816">
    <property type="entry name" value="Flavin-dep_Halogenase_NPB"/>
</dbReference>
<feature type="region of interest" description="Disordered" evidence="2">
    <location>
        <begin position="61"/>
        <end position="81"/>
    </location>
</feature>
<dbReference type="Proteomes" id="UP001500967">
    <property type="component" value="Unassembled WGS sequence"/>
</dbReference>
<gene>
    <name evidence="4" type="ORF">GCM10009539_64940</name>
</gene>
<feature type="domain" description="FAD-binding" evidence="3">
    <location>
        <begin position="3"/>
        <end position="290"/>
    </location>
</feature>
<dbReference type="PRINTS" id="PR00420">
    <property type="entry name" value="RNGMNOXGNASE"/>
</dbReference>
<comment type="similarity">
    <text evidence="1">Belongs to the flavin-dependent halogenase family. Bacterial tryptophan halogenase subfamily.</text>
</comment>
<organism evidence="4 5">
    <name type="scientific">Cryptosporangium japonicum</name>
    <dbReference type="NCBI Taxonomy" id="80872"/>
    <lineage>
        <taxon>Bacteria</taxon>
        <taxon>Bacillati</taxon>
        <taxon>Actinomycetota</taxon>
        <taxon>Actinomycetes</taxon>
        <taxon>Cryptosporangiales</taxon>
        <taxon>Cryptosporangiaceae</taxon>
        <taxon>Cryptosporangium</taxon>
    </lineage>
</organism>
<evidence type="ECO:0000256" key="1">
    <source>
        <dbReference type="ARBA" id="ARBA00038396"/>
    </source>
</evidence>
<dbReference type="Pfam" id="PF01494">
    <property type="entry name" value="FAD_binding_3"/>
    <property type="match status" value="1"/>
</dbReference>
<evidence type="ECO:0000313" key="5">
    <source>
        <dbReference type="Proteomes" id="UP001500967"/>
    </source>
</evidence>
<keyword evidence="5" id="KW-1185">Reference proteome</keyword>
<dbReference type="Gene3D" id="3.30.9.100">
    <property type="match status" value="1"/>
</dbReference>
<name>A0ABN0V097_9ACTN</name>
<comment type="caution">
    <text evidence="4">The sequence shown here is derived from an EMBL/GenBank/DDBJ whole genome shotgun (WGS) entry which is preliminary data.</text>
</comment>
<evidence type="ECO:0000313" key="4">
    <source>
        <dbReference type="EMBL" id="GAA0268851.1"/>
    </source>
</evidence>
<accession>A0ABN0V097</accession>
<dbReference type="SUPFAM" id="SSF51905">
    <property type="entry name" value="FAD/NAD(P)-binding domain"/>
    <property type="match status" value="1"/>
</dbReference>
<sequence>MPDYDVAIVGAGPAGAATALRLARAGTRVLLLERSHFERPRVGESLAPEVTPLLRELGVEPPATQPSYGVRSHWGGTGSSSTLTNPHGTGWYVDRAAFDRRLAESAAAAGAELRLDTACRGVAGATSWTLTLSAGATTTARALVDATGRAARLGRHLGADRLAFDRLVAVTAFVPATDPGGFGLVETVPAGWCYSAPAGGGHLVAMLLTDADLGRTGSLTAPEEWRAALGPHTTARLGDVPIPELRTISAASQRLHRPPPTGTAAPGPTWLAVGDAALAQDPITGTGVVRALRSAKTAADVLLGTDPHRFAAYETALDQECTTYLHRRLAFYAAETRWPEAPFWQRRLRTLSARRTSA</sequence>
<dbReference type="PANTHER" id="PTHR43747:SF1">
    <property type="entry name" value="SLR1998 PROTEIN"/>
    <property type="match status" value="1"/>
</dbReference>
<dbReference type="InterPro" id="IPR002938">
    <property type="entry name" value="FAD-bd"/>
</dbReference>
<dbReference type="InterPro" id="IPR036188">
    <property type="entry name" value="FAD/NAD-bd_sf"/>
</dbReference>
<dbReference type="EMBL" id="BAAAGX010000028">
    <property type="protein sequence ID" value="GAA0268851.1"/>
    <property type="molecule type" value="Genomic_DNA"/>
</dbReference>
<protein>
    <submittedName>
        <fullName evidence="4">Tryptophan 7-halogenase</fullName>
    </submittedName>
</protein>
<proteinExistence type="inferred from homology"/>
<dbReference type="Gene3D" id="3.50.50.60">
    <property type="entry name" value="FAD/NAD(P)-binding domain"/>
    <property type="match status" value="1"/>
</dbReference>
<reference evidence="5" key="1">
    <citation type="journal article" date="2019" name="Int. J. Syst. Evol. Microbiol.">
        <title>The Global Catalogue of Microorganisms (GCM) 10K type strain sequencing project: providing services to taxonomists for standard genome sequencing and annotation.</title>
        <authorList>
            <consortium name="The Broad Institute Genomics Platform"/>
            <consortium name="The Broad Institute Genome Sequencing Center for Infectious Disease"/>
            <person name="Wu L."/>
            <person name="Ma J."/>
        </authorList>
    </citation>
    <scope>NUCLEOTIDE SEQUENCE [LARGE SCALE GENOMIC DNA]</scope>
    <source>
        <strain evidence="5">JCM 10425</strain>
    </source>
</reference>
<dbReference type="PANTHER" id="PTHR43747">
    <property type="entry name" value="FAD-BINDING PROTEIN"/>
    <property type="match status" value="1"/>
</dbReference>